<dbReference type="EMBL" id="GG685688">
    <property type="protein sequence ID" value="EEQ99458.1"/>
    <property type="molecule type" value="Genomic_DNA"/>
</dbReference>
<protein>
    <submittedName>
        <fullName evidence="1">Uncharacterized protein</fullName>
    </submittedName>
</protein>
<dbReference type="Proteomes" id="UP000007800">
    <property type="component" value="Unassembled WGS sequence"/>
</dbReference>
<name>C5LUV8_PERM5</name>
<dbReference type="GeneID" id="9050866"/>
<dbReference type="RefSeq" id="XP_002766741.1">
    <property type="nucleotide sequence ID" value="XM_002766695.1"/>
</dbReference>
<keyword evidence="2" id="KW-1185">Reference proteome</keyword>
<reference evidence="1 2" key="1">
    <citation type="submission" date="2008-07" db="EMBL/GenBank/DDBJ databases">
        <authorList>
            <person name="El-Sayed N."/>
            <person name="Caler E."/>
            <person name="Inman J."/>
            <person name="Amedeo P."/>
            <person name="Hass B."/>
            <person name="Wortman J."/>
        </authorList>
    </citation>
    <scope>NUCLEOTIDE SEQUENCE [LARGE SCALE GENOMIC DNA]</scope>
    <source>
        <strain evidence="2">ATCC 50983 / TXsc</strain>
    </source>
</reference>
<sequence>MAFESCTAPHIATYKEYDYKRQFERIINQIRGADWSSTAMLEWHKRVSVRLP</sequence>
<dbReference type="InParanoid" id="C5LUV8"/>
<organism evidence="2">
    <name type="scientific">Perkinsus marinus (strain ATCC 50983 / TXsc)</name>
    <dbReference type="NCBI Taxonomy" id="423536"/>
    <lineage>
        <taxon>Eukaryota</taxon>
        <taxon>Sar</taxon>
        <taxon>Alveolata</taxon>
        <taxon>Perkinsozoa</taxon>
        <taxon>Perkinsea</taxon>
        <taxon>Perkinsida</taxon>
        <taxon>Perkinsidae</taxon>
        <taxon>Perkinsus</taxon>
    </lineage>
</organism>
<accession>C5LUV8</accession>
<dbReference type="AlphaFoldDB" id="C5LUV8"/>
<gene>
    <name evidence="1" type="ORF">Pmar_PMAR025846</name>
</gene>
<proteinExistence type="predicted"/>
<feature type="non-terminal residue" evidence="1">
    <location>
        <position position="52"/>
    </location>
</feature>
<evidence type="ECO:0000313" key="1">
    <source>
        <dbReference type="EMBL" id="EEQ99458.1"/>
    </source>
</evidence>
<evidence type="ECO:0000313" key="2">
    <source>
        <dbReference type="Proteomes" id="UP000007800"/>
    </source>
</evidence>